<dbReference type="PROSITE" id="PS50157">
    <property type="entry name" value="ZINC_FINGER_C2H2_2"/>
    <property type="match status" value="1"/>
</dbReference>
<evidence type="ECO:0000313" key="5">
    <source>
        <dbReference type="Proteomes" id="UP000053766"/>
    </source>
</evidence>
<keyword evidence="1" id="KW-0862">Zinc</keyword>
<dbReference type="GO" id="GO:0008270">
    <property type="term" value="F:zinc ion binding"/>
    <property type="evidence" value="ECO:0007669"/>
    <property type="project" value="UniProtKB-KW"/>
</dbReference>
<sequence>MAVVFILISVRYVCKWCGHVTNTMTELNMHKADVHAMPPFTIRSDRDRMLRKRNIHGLIALGAHPKQNEIEDHHGSTITSNSSLNFRSTNPRTACEQCGLRLVRPSLLVRHMLRVHSKSTFSCEIEVPDTCNYRIDVDCERITWTCCDTQYTSRREFFFHRVNNHLNKITDNVTGNLCITHQDSSFPSGSLTSGVNICSGNSGSTLDYVCETTTELDGNMRFVVPQEVVGSDGEFFIVVESNSDDHGKDIGGAETSDNRMQKMNDGLQQPQIHSDLISSSSKSQEILVETVDQTTCPPLLHVVESLDQIVTITAEQYEQLQSQYGSSLDEMSVVYVDRDDASRDVLVGDIKETYECDPRALCN</sequence>
<gene>
    <name evidence="4" type="ORF">DICVIV_08481</name>
</gene>
<dbReference type="Proteomes" id="UP000053766">
    <property type="component" value="Unassembled WGS sequence"/>
</dbReference>
<organism evidence="4 5">
    <name type="scientific">Dictyocaulus viviparus</name>
    <name type="common">Bovine lungworm</name>
    <dbReference type="NCBI Taxonomy" id="29172"/>
    <lineage>
        <taxon>Eukaryota</taxon>
        <taxon>Metazoa</taxon>
        <taxon>Ecdysozoa</taxon>
        <taxon>Nematoda</taxon>
        <taxon>Chromadorea</taxon>
        <taxon>Rhabditida</taxon>
        <taxon>Rhabditina</taxon>
        <taxon>Rhabditomorpha</taxon>
        <taxon>Strongyloidea</taxon>
        <taxon>Metastrongylidae</taxon>
        <taxon>Dictyocaulus</taxon>
    </lineage>
</organism>
<evidence type="ECO:0000256" key="1">
    <source>
        <dbReference type="PROSITE-ProRule" id="PRU00042"/>
    </source>
</evidence>
<protein>
    <submittedName>
        <fullName evidence="4">Zinc finger, C2H2 type</fullName>
    </submittedName>
</protein>
<keyword evidence="1" id="KW-0479">Metal-binding</keyword>
<evidence type="ECO:0000256" key="2">
    <source>
        <dbReference type="SAM" id="SignalP"/>
    </source>
</evidence>
<keyword evidence="2" id="KW-0732">Signal</keyword>
<dbReference type="AlphaFoldDB" id="A0A0D8XLG9"/>
<name>A0A0D8XLG9_DICVI</name>
<feature type="signal peptide" evidence="2">
    <location>
        <begin position="1"/>
        <end position="15"/>
    </location>
</feature>
<keyword evidence="5" id="KW-1185">Reference proteome</keyword>
<proteinExistence type="predicted"/>
<dbReference type="EMBL" id="KN716406">
    <property type="protein sequence ID" value="KJH45478.1"/>
    <property type="molecule type" value="Genomic_DNA"/>
</dbReference>
<feature type="domain" description="C2H2-type" evidence="3">
    <location>
        <begin position="93"/>
        <end position="121"/>
    </location>
</feature>
<dbReference type="PROSITE" id="PS00028">
    <property type="entry name" value="ZINC_FINGER_C2H2_1"/>
    <property type="match status" value="1"/>
</dbReference>
<keyword evidence="1" id="KW-0863">Zinc-finger</keyword>
<reference evidence="4 5" key="1">
    <citation type="submission" date="2013-11" db="EMBL/GenBank/DDBJ databases">
        <title>Draft genome of the bovine lungworm Dictyocaulus viviparus.</title>
        <authorList>
            <person name="Mitreva M."/>
        </authorList>
    </citation>
    <scope>NUCLEOTIDE SEQUENCE [LARGE SCALE GENOMIC DNA]</scope>
    <source>
        <strain evidence="4 5">HannoverDv2000</strain>
    </source>
</reference>
<reference evidence="5" key="2">
    <citation type="journal article" date="2016" name="Sci. Rep.">
        <title>Dictyocaulus viviparus genome, variome and transcriptome elucidate lungworm biology and support future intervention.</title>
        <authorList>
            <person name="McNulty S.N."/>
            <person name="Strube C."/>
            <person name="Rosa B.A."/>
            <person name="Martin J.C."/>
            <person name="Tyagi R."/>
            <person name="Choi Y.J."/>
            <person name="Wang Q."/>
            <person name="Hallsworth Pepin K."/>
            <person name="Zhang X."/>
            <person name="Ozersky P."/>
            <person name="Wilson R.K."/>
            <person name="Sternberg P.W."/>
            <person name="Gasser R.B."/>
            <person name="Mitreva M."/>
        </authorList>
    </citation>
    <scope>NUCLEOTIDE SEQUENCE [LARGE SCALE GENOMIC DNA]</scope>
    <source>
        <strain evidence="5">HannoverDv2000</strain>
    </source>
</reference>
<evidence type="ECO:0000313" key="4">
    <source>
        <dbReference type="EMBL" id="KJH45478.1"/>
    </source>
</evidence>
<feature type="chain" id="PRO_5013062569" evidence="2">
    <location>
        <begin position="16"/>
        <end position="363"/>
    </location>
</feature>
<dbReference type="STRING" id="29172.A0A0D8XLG9"/>
<dbReference type="InterPro" id="IPR013087">
    <property type="entry name" value="Znf_C2H2_type"/>
</dbReference>
<dbReference type="SMART" id="SM00355">
    <property type="entry name" value="ZnF_C2H2"/>
    <property type="match status" value="2"/>
</dbReference>
<evidence type="ECO:0000259" key="3">
    <source>
        <dbReference type="PROSITE" id="PS50157"/>
    </source>
</evidence>
<dbReference type="OrthoDB" id="1405595at2759"/>
<accession>A0A0D8XLG9</accession>